<feature type="region of interest" description="Disordered" evidence="1">
    <location>
        <begin position="70"/>
        <end position="106"/>
    </location>
</feature>
<proteinExistence type="predicted"/>
<organism evidence="4 5">
    <name type="scientific">Blumeria hordei</name>
    <name type="common">Barley powdery mildew</name>
    <name type="synonym">Blumeria graminis f. sp. hordei</name>
    <dbReference type="NCBI Taxonomy" id="2867405"/>
    <lineage>
        <taxon>Eukaryota</taxon>
        <taxon>Fungi</taxon>
        <taxon>Dikarya</taxon>
        <taxon>Ascomycota</taxon>
        <taxon>Pezizomycotina</taxon>
        <taxon>Leotiomycetes</taxon>
        <taxon>Erysiphales</taxon>
        <taxon>Erysiphaceae</taxon>
        <taxon>Blumeria</taxon>
    </lineage>
</organism>
<feature type="chain" id="PRO_5016731790" evidence="3">
    <location>
        <begin position="18"/>
        <end position="235"/>
    </location>
</feature>
<evidence type="ECO:0000256" key="2">
    <source>
        <dbReference type="SAM" id="Phobius"/>
    </source>
</evidence>
<dbReference type="VEuPathDB" id="FungiDB:BLGHR1_14202"/>
<dbReference type="AlphaFoldDB" id="A0A383UVM7"/>
<keyword evidence="2" id="KW-1133">Transmembrane helix</keyword>
<dbReference type="EMBL" id="UNSH01000051">
    <property type="protein sequence ID" value="SZF03410.1"/>
    <property type="molecule type" value="Genomic_DNA"/>
</dbReference>
<gene>
    <name evidence="4" type="ORF">BLGHR1_14202</name>
</gene>
<name>A0A383UVM7_BLUHO</name>
<sequence length="235" mass="24191">MYFSLSTILLLLSSASATLENLPSALHHLKSGVSSHKIEVEASVHSLENTHLTIILGKLSSDHQGQICNESHGNACKSDGSSVKEQGQKKGAPKPSGAPSIPNPYSPNYAGVWNTTAVQTKTSMAMLSKSTHSTIFITETHPGVASPTSMPKPFGAQAMSPPKVNPPKSIVSQLPPPAKTTISSPKGTGGAITTGGLSGASVNEPINFTSAATLANVSILPIGVATLVFLVMLST</sequence>
<accession>A0A383UVM7</accession>
<feature type="signal peptide" evidence="3">
    <location>
        <begin position="1"/>
        <end position="17"/>
    </location>
</feature>
<evidence type="ECO:0000313" key="4">
    <source>
        <dbReference type="EMBL" id="SZF03410.1"/>
    </source>
</evidence>
<evidence type="ECO:0000313" key="5">
    <source>
        <dbReference type="Proteomes" id="UP000275772"/>
    </source>
</evidence>
<protein>
    <submittedName>
        <fullName evidence="4">Uncharacterized protein</fullName>
    </submittedName>
</protein>
<keyword evidence="3" id="KW-0732">Signal</keyword>
<feature type="transmembrane region" description="Helical" evidence="2">
    <location>
        <begin position="211"/>
        <end position="233"/>
    </location>
</feature>
<dbReference type="Proteomes" id="UP000275772">
    <property type="component" value="Unassembled WGS sequence"/>
</dbReference>
<evidence type="ECO:0000256" key="3">
    <source>
        <dbReference type="SAM" id="SignalP"/>
    </source>
</evidence>
<keyword evidence="2" id="KW-0472">Membrane</keyword>
<keyword evidence="2" id="KW-0812">Transmembrane</keyword>
<feature type="region of interest" description="Disordered" evidence="1">
    <location>
        <begin position="158"/>
        <end position="191"/>
    </location>
</feature>
<reference evidence="4 5" key="1">
    <citation type="submission" date="2017-11" db="EMBL/GenBank/DDBJ databases">
        <authorList>
            <person name="Kracher B."/>
        </authorList>
    </citation>
    <scope>NUCLEOTIDE SEQUENCE [LARGE SCALE GENOMIC DNA]</scope>
    <source>
        <strain evidence="4 5">RACE1</strain>
    </source>
</reference>
<evidence type="ECO:0000256" key="1">
    <source>
        <dbReference type="SAM" id="MobiDB-lite"/>
    </source>
</evidence>